<name>T1JMR0_STRMM</name>
<reference evidence="2" key="2">
    <citation type="submission" date="2015-02" db="UniProtKB">
        <authorList>
            <consortium name="EnsemblMetazoa"/>
        </authorList>
    </citation>
    <scope>IDENTIFICATION</scope>
</reference>
<dbReference type="EMBL" id="JH432222">
    <property type="status" value="NOT_ANNOTATED_CDS"/>
    <property type="molecule type" value="Genomic_DNA"/>
</dbReference>
<evidence type="ECO:0000313" key="2">
    <source>
        <dbReference type="EnsemblMetazoa" id="SMAR015140-PA"/>
    </source>
</evidence>
<dbReference type="PANTHER" id="PTHR35180:SF4">
    <property type="entry name" value="PROTEIN CBG06219"/>
    <property type="match status" value="1"/>
</dbReference>
<sequence>MKTLAVIVLFLTITCTLTSNFCYWDGTAPFCHAECPSGYVACKADNCGDGKCCLTGTKLCCCNNPDLCVGNSNNVTTCTMNSSIALPQLLAHYYKLSFVRVFNCQKSHYSFHLQKMKLLPAIILFFATTCTLAREDCYWDGTAPWCDGKCPSTFTECKDDPCGDGECCQWGLKACCCSDPELCPERVKHKLSDLYTKKTTLHVLEF</sequence>
<protein>
    <recommendedName>
        <fullName evidence="4">Granulins domain-containing protein</fullName>
    </recommendedName>
</protein>
<dbReference type="OMA" id="VINECYW"/>
<dbReference type="EnsemblMetazoa" id="SMAR015140-RA">
    <property type="protein sequence ID" value="SMAR015140-PA"/>
    <property type="gene ID" value="SMAR015140"/>
</dbReference>
<dbReference type="Proteomes" id="UP000014500">
    <property type="component" value="Unassembled WGS sequence"/>
</dbReference>
<proteinExistence type="predicted"/>
<dbReference type="HOGENOM" id="CLU_1333438_0_0_1"/>
<keyword evidence="3" id="KW-1185">Reference proteome</keyword>
<evidence type="ECO:0000256" key="1">
    <source>
        <dbReference type="SAM" id="SignalP"/>
    </source>
</evidence>
<feature type="chain" id="PRO_5004590592" description="Granulins domain-containing protein" evidence="1">
    <location>
        <begin position="19"/>
        <end position="206"/>
    </location>
</feature>
<dbReference type="eggNOG" id="ENOG502RW2D">
    <property type="taxonomic scope" value="Eukaryota"/>
</dbReference>
<keyword evidence="1" id="KW-0732">Signal</keyword>
<accession>T1JMR0</accession>
<dbReference type="PANTHER" id="PTHR35180">
    <property type="entry name" value="PROTEIN CBG06219"/>
    <property type="match status" value="1"/>
</dbReference>
<evidence type="ECO:0008006" key="4">
    <source>
        <dbReference type="Google" id="ProtNLM"/>
    </source>
</evidence>
<organism evidence="2 3">
    <name type="scientific">Strigamia maritima</name>
    <name type="common">European centipede</name>
    <name type="synonym">Geophilus maritimus</name>
    <dbReference type="NCBI Taxonomy" id="126957"/>
    <lineage>
        <taxon>Eukaryota</taxon>
        <taxon>Metazoa</taxon>
        <taxon>Ecdysozoa</taxon>
        <taxon>Arthropoda</taxon>
        <taxon>Myriapoda</taxon>
        <taxon>Chilopoda</taxon>
        <taxon>Pleurostigmophora</taxon>
        <taxon>Geophilomorpha</taxon>
        <taxon>Linotaeniidae</taxon>
        <taxon>Strigamia</taxon>
    </lineage>
</organism>
<evidence type="ECO:0000313" key="3">
    <source>
        <dbReference type="Proteomes" id="UP000014500"/>
    </source>
</evidence>
<reference evidence="3" key="1">
    <citation type="submission" date="2011-05" db="EMBL/GenBank/DDBJ databases">
        <authorList>
            <person name="Richards S.R."/>
            <person name="Qu J."/>
            <person name="Jiang H."/>
            <person name="Jhangiani S.N."/>
            <person name="Agravi P."/>
            <person name="Goodspeed R."/>
            <person name="Gross S."/>
            <person name="Mandapat C."/>
            <person name="Jackson L."/>
            <person name="Mathew T."/>
            <person name="Pu L."/>
            <person name="Thornton R."/>
            <person name="Saada N."/>
            <person name="Wilczek-Boney K.B."/>
            <person name="Lee S."/>
            <person name="Kovar C."/>
            <person name="Wu Y."/>
            <person name="Scherer S.E."/>
            <person name="Worley K.C."/>
            <person name="Muzny D.M."/>
            <person name="Gibbs R."/>
        </authorList>
    </citation>
    <scope>NUCLEOTIDE SEQUENCE</scope>
    <source>
        <strain evidence="3">Brora</strain>
    </source>
</reference>
<dbReference type="AlphaFoldDB" id="T1JMR0"/>
<feature type="signal peptide" evidence="1">
    <location>
        <begin position="1"/>
        <end position="18"/>
    </location>
</feature>